<accession>A0AA38SLB3</accession>
<dbReference type="Gene3D" id="2.60.120.330">
    <property type="entry name" value="B-lactam Antibiotic, Isopenicillin N Synthase, Chain"/>
    <property type="match status" value="1"/>
</dbReference>
<dbReference type="AlphaFoldDB" id="A0AA38SLB3"/>
<sequence>MSRGEAMSYSPKDSYNEVVRPLPWSDDIPLAVGMSPRLTTRLSGHGSTRMKWLDMTSRPPTLSSWRMVRNPVSVCSWTPRGPKSVIYGLVRNIRFGFVYPPSSFKISSYTKWPPATRFRPSLNTDVRYEVVVRSLFDFPTEIKCRNLDFIVRSGYITPMAINPLYMSFGLYGMASRSDIETFVLNWRPHLIKGILSLNISGSLINIINKYHFNPQSVVSSSVPHTDSGFLTILQDNEEVGGLEVMDRSGHFVCVDGAFNQLPIHIIKSPIYSIRWPGHSID</sequence>
<dbReference type="EMBL" id="JARYMX010000007">
    <property type="protein sequence ID" value="KAJ9540963.1"/>
    <property type="molecule type" value="Genomic_DNA"/>
</dbReference>
<dbReference type="SUPFAM" id="SSF51197">
    <property type="entry name" value="Clavaminate synthase-like"/>
    <property type="match status" value="1"/>
</dbReference>
<organism evidence="2 3">
    <name type="scientific">Centaurea solstitialis</name>
    <name type="common">yellow star-thistle</name>
    <dbReference type="NCBI Taxonomy" id="347529"/>
    <lineage>
        <taxon>Eukaryota</taxon>
        <taxon>Viridiplantae</taxon>
        <taxon>Streptophyta</taxon>
        <taxon>Embryophyta</taxon>
        <taxon>Tracheophyta</taxon>
        <taxon>Spermatophyta</taxon>
        <taxon>Magnoliopsida</taxon>
        <taxon>eudicotyledons</taxon>
        <taxon>Gunneridae</taxon>
        <taxon>Pentapetalae</taxon>
        <taxon>asterids</taxon>
        <taxon>campanulids</taxon>
        <taxon>Asterales</taxon>
        <taxon>Asteraceae</taxon>
        <taxon>Carduoideae</taxon>
        <taxon>Cardueae</taxon>
        <taxon>Centaureinae</taxon>
        <taxon>Centaurea</taxon>
    </lineage>
</organism>
<feature type="domain" description="Isopenicillin N synthase-like Fe(2+) 2OG dioxygenase" evidence="1">
    <location>
        <begin position="205"/>
        <end position="255"/>
    </location>
</feature>
<dbReference type="Proteomes" id="UP001172457">
    <property type="component" value="Chromosome 7"/>
</dbReference>
<protein>
    <recommendedName>
        <fullName evidence="1">Isopenicillin N synthase-like Fe(2+) 2OG dioxygenase domain-containing protein</fullName>
    </recommendedName>
</protein>
<proteinExistence type="predicted"/>
<gene>
    <name evidence="2" type="ORF">OSB04_027469</name>
</gene>
<keyword evidence="3" id="KW-1185">Reference proteome</keyword>
<evidence type="ECO:0000313" key="2">
    <source>
        <dbReference type="EMBL" id="KAJ9540963.1"/>
    </source>
</evidence>
<name>A0AA38SLB3_9ASTR</name>
<dbReference type="InterPro" id="IPR027443">
    <property type="entry name" value="IPNS-like_sf"/>
</dbReference>
<reference evidence="2" key="1">
    <citation type="submission" date="2023-03" db="EMBL/GenBank/DDBJ databases">
        <title>Chromosome-scale reference genome and RAD-based genetic map of yellow starthistle (Centaurea solstitialis) reveal putative structural variation and QTLs associated with invader traits.</title>
        <authorList>
            <person name="Reatini B."/>
            <person name="Cang F.A."/>
            <person name="Jiang Q."/>
            <person name="Mckibben M.T.W."/>
            <person name="Barker M.S."/>
            <person name="Rieseberg L.H."/>
            <person name="Dlugosch K.M."/>
        </authorList>
    </citation>
    <scope>NUCLEOTIDE SEQUENCE</scope>
    <source>
        <strain evidence="2">CAN-66</strain>
        <tissue evidence="2">Leaf</tissue>
    </source>
</reference>
<dbReference type="InterPro" id="IPR044861">
    <property type="entry name" value="IPNS-like_FE2OG_OXY"/>
</dbReference>
<dbReference type="Pfam" id="PF03171">
    <property type="entry name" value="2OG-FeII_Oxy"/>
    <property type="match status" value="1"/>
</dbReference>
<evidence type="ECO:0000313" key="3">
    <source>
        <dbReference type="Proteomes" id="UP001172457"/>
    </source>
</evidence>
<comment type="caution">
    <text evidence="2">The sequence shown here is derived from an EMBL/GenBank/DDBJ whole genome shotgun (WGS) entry which is preliminary data.</text>
</comment>
<evidence type="ECO:0000259" key="1">
    <source>
        <dbReference type="Pfam" id="PF03171"/>
    </source>
</evidence>